<dbReference type="PANTHER" id="PTHR23259:SF70">
    <property type="entry name" value="ACCESSORY GLAND PROTEIN ACP62F-RELATED"/>
    <property type="match status" value="1"/>
</dbReference>
<evidence type="ECO:0000259" key="5">
    <source>
        <dbReference type="Pfam" id="PF01826"/>
    </source>
</evidence>
<dbReference type="PANTHER" id="PTHR23259">
    <property type="entry name" value="RIDDLE"/>
    <property type="match status" value="1"/>
</dbReference>
<dbReference type="WBParaSite" id="nRc.2.0.1.t18414-RA">
    <property type="protein sequence ID" value="nRc.2.0.1.t18414-RA"/>
    <property type="gene ID" value="nRc.2.0.1.g18414"/>
</dbReference>
<dbReference type="Gene3D" id="2.10.25.10">
    <property type="entry name" value="Laminin"/>
    <property type="match status" value="1"/>
</dbReference>
<keyword evidence="1" id="KW-0646">Protease inhibitor</keyword>
<keyword evidence="6" id="KW-1185">Reference proteome</keyword>
<accession>A0A915IWG0</accession>
<proteinExistence type="predicted"/>
<evidence type="ECO:0000256" key="4">
    <source>
        <dbReference type="SAM" id="SignalP"/>
    </source>
</evidence>
<dbReference type="CDD" id="cd19941">
    <property type="entry name" value="TIL"/>
    <property type="match status" value="1"/>
</dbReference>
<feature type="signal peptide" evidence="4">
    <location>
        <begin position="1"/>
        <end position="18"/>
    </location>
</feature>
<evidence type="ECO:0000313" key="7">
    <source>
        <dbReference type="WBParaSite" id="nRc.2.0.1.t18414-RA"/>
    </source>
</evidence>
<dbReference type="GO" id="GO:0004867">
    <property type="term" value="F:serine-type endopeptidase inhibitor activity"/>
    <property type="evidence" value="ECO:0007669"/>
    <property type="project" value="UniProtKB-KW"/>
</dbReference>
<feature type="domain" description="TIL" evidence="5">
    <location>
        <begin position="22"/>
        <end position="81"/>
    </location>
</feature>
<evidence type="ECO:0000256" key="1">
    <source>
        <dbReference type="ARBA" id="ARBA00022690"/>
    </source>
</evidence>
<dbReference type="InterPro" id="IPR051368">
    <property type="entry name" value="SerProtInhib-TIL_Domain"/>
</dbReference>
<dbReference type="InterPro" id="IPR002919">
    <property type="entry name" value="TIL_dom"/>
</dbReference>
<keyword evidence="2" id="KW-0722">Serine protease inhibitor</keyword>
<protein>
    <submittedName>
        <fullName evidence="7">TIL domain-containing protein</fullName>
    </submittedName>
</protein>
<keyword evidence="3" id="KW-1015">Disulfide bond</keyword>
<evidence type="ECO:0000256" key="2">
    <source>
        <dbReference type="ARBA" id="ARBA00022900"/>
    </source>
</evidence>
<dbReference type="Pfam" id="PF01826">
    <property type="entry name" value="TIL"/>
    <property type="match status" value="1"/>
</dbReference>
<feature type="chain" id="PRO_5038105610" evidence="4">
    <location>
        <begin position="19"/>
        <end position="86"/>
    </location>
</feature>
<evidence type="ECO:0000313" key="6">
    <source>
        <dbReference type="Proteomes" id="UP000887565"/>
    </source>
</evidence>
<dbReference type="SUPFAM" id="SSF57567">
    <property type="entry name" value="Serine protease inhibitors"/>
    <property type="match status" value="1"/>
</dbReference>
<dbReference type="InterPro" id="IPR036084">
    <property type="entry name" value="Ser_inhib-like_sf"/>
</dbReference>
<dbReference type="Proteomes" id="UP000887565">
    <property type="component" value="Unplaced"/>
</dbReference>
<reference evidence="7" key="1">
    <citation type="submission" date="2022-11" db="UniProtKB">
        <authorList>
            <consortium name="WormBaseParasite"/>
        </authorList>
    </citation>
    <scope>IDENTIFICATION</scope>
</reference>
<name>A0A915IWG0_ROMCU</name>
<keyword evidence="4" id="KW-0732">Signal</keyword>
<evidence type="ECO:0000256" key="3">
    <source>
        <dbReference type="ARBA" id="ARBA00023157"/>
    </source>
</evidence>
<organism evidence="6 7">
    <name type="scientific">Romanomermis culicivorax</name>
    <name type="common">Nematode worm</name>
    <dbReference type="NCBI Taxonomy" id="13658"/>
    <lineage>
        <taxon>Eukaryota</taxon>
        <taxon>Metazoa</taxon>
        <taxon>Ecdysozoa</taxon>
        <taxon>Nematoda</taxon>
        <taxon>Enoplea</taxon>
        <taxon>Dorylaimia</taxon>
        <taxon>Mermithida</taxon>
        <taxon>Mermithoidea</taxon>
        <taxon>Mermithidae</taxon>
        <taxon>Romanomermis</taxon>
    </lineage>
</organism>
<sequence>MKLFVAILLCFIGLFVSGARRCERNMRYMECGTPCERNCDDVVNSRPSSSCLFMCQPPGCYCSPGFVRFYDKQRCVAEPECLLAKK</sequence>
<dbReference type="AlphaFoldDB" id="A0A915IWG0"/>